<gene>
    <name evidence="1" type="ORF">LMG28138_05902</name>
</gene>
<reference evidence="1 2" key="1">
    <citation type="submission" date="2020-04" db="EMBL/GenBank/DDBJ databases">
        <authorList>
            <person name="De Canck E."/>
        </authorList>
    </citation>
    <scope>NUCLEOTIDE SEQUENCE [LARGE SCALE GENOMIC DNA]</scope>
    <source>
        <strain evidence="1 2">LMG 28138</strain>
    </source>
</reference>
<sequence>MLDTIISFFKSLLHIYDALPDEHRNTIKEKLSEAFDPLFRDFYRSDMDGNI</sequence>
<keyword evidence="2" id="KW-1185">Reference proteome</keyword>
<accession>A0A6S7CE41</accession>
<dbReference type="AlphaFoldDB" id="A0A6S7CE41"/>
<name>A0A6S7CE41_9BURK</name>
<protein>
    <submittedName>
        <fullName evidence="1">Uncharacterized protein</fullName>
    </submittedName>
</protein>
<evidence type="ECO:0000313" key="1">
    <source>
        <dbReference type="EMBL" id="CAB3807264.1"/>
    </source>
</evidence>
<proteinExistence type="predicted"/>
<evidence type="ECO:0000313" key="2">
    <source>
        <dbReference type="Proteomes" id="UP000494115"/>
    </source>
</evidence>
<dbReference type="EMBL" id="CADIKM010000097">
    <property type="protein sequence ID" value="CAB3807264.1"/>
    <property type="molecule type" value="Genomic_DNA"/>
</dbReference>
<dbReference type="Proteomes" id="UP000494115">
    <property type="component" value="Unassembled WGS sequence"/>
</dbReference>
<organism evidence="1 2">
    <name type="scientific">Pararobbsia alpina</name>
    <dbReference type="NCBI Taxonomy" id="621374"/>
    <lineage>
        <taxon>Bacteria</taxon>
        <taxon>Pseudomonadati</taxon>
        <taxon>Pseudomonadota</taxon>
        <taxon>Betaproteobacteria</taxon>
        <taxon>Burkholderiales</taxon>
        <taxon>Burkholderiaceae</taxon>
        <taxon>Pararobbsia</taxon>
    </lineage>
</organism>